<dbReference type="NCBIfam" id="TIGR04183">
    <property type="entry name" value="Por_Secre_tail"/>
    <property type="match status" value="1"/>
</dbReference>
<dbReference type="AlphaFoldDB" id="A0A366B4S1"/>
<dbReference type="PANTHER" id="PTHR40050">
    <property type="entry name" value="INNER SPORE COAT PROTEIN H"/>
    <property type="match status" value="1"/>
</dbReference>
<keyword evidence="2" id="KW-0472">Membrane</keyword>
<accession>A0A366B4S1</accession>
<sequence length="697" mass="78676">MFIFLLNLYFNLTRNQIMKKLYITRLTAISKLILLIVMITSYSVTAQTFTDSNLPIVIITTDNDPNTGLPLEIVDDPKILATMKIIKRPDGTRNYLTDQNTTGFLNYTGRIGIEIRGSSTQTLPKKQYSLTTLKADNTSNNNVSIFGMPSENDWILNGLGFDPSLVRDYLAYYMSRELGNYASKTEYCEVVINGDYKGLYVFQEKIKSNENRVNVLKIEVTDNALPNITGGYITKADKTTGGDPVAFWMDETKFVHDLPKPENATPEQTQYIEAEFNRMQDHAYDDDLEDGYRTIIDVPSFVDFMLVNELCSNADVYQSSTFFHKDRGGKLRAGPVWDFNQSFGSTFTNSSHVDKWQFNNGNRIGPPFWSYLFDNSDFKCYLSKRWNEVKAPGKPLNKDVLITYMDNALSYISEAIPREQQRWGTLNDHDVDVNRIRTFIVDRTTWITNNIGSFTNCANVSLPPLVITKINYNPKTSTSFPVSNDLEFIALQNISDRSVNLSGVYFRQLGLTYQFPFNSTIGANETIFLTSNNTTFQSKYGIVPFGQFVRNLSNKSQKIVLADADGNIIDSVEYFDAAPWPTTPDGGGTYLDLISTTLDNNLASSWVATNNDTLANRSFLASSTLTIYPNPVSNTLRIQASKPMTGVKMFNILGALVHEIKTDSENINMDLSAYSSGIYFLTIYNDEGFTSRKIIKK</sequence>
<reference evidence="4 5" key="1">
    <citation type="submission" date="2018-07" db="EMBL/GenBank/DDBJ databases">
        <title>Complete genome sequence of Flavobacterium psychrolimnae LMG 22018.</title>
        <authorList>
            <person name="Kim D.-U."/>
        </authorList>
    </citation>
    <scope>NUCLEOTIDE SEQUENCE [LARGE SCALE GENOMIC DNA]</scope>
    <source>
        <strain evidence="4 5">LMG 22018</strain>
    </source>
</reference>
<protein>
    <submittedName>
        <fullName evidence="4">Secretion system protein Por</fullName>
    </submittedName>
</protein>
<dbReference type="EMBL" id="QNUX01000001">
    <property type="protein sequence ID" value="RBN51871.1"/>
    <property type="molecule type" value="Genomic_DNA"/>
</dbReference>
<name>A0A366B4S1_9FLAO</name>
<feature type="transmembrane region" description="Helical" evidence="2">
    <location>
        <begin position="21"/>
        <end position="44"/>
    </location>
</feature>
<evidence type="ECO:0000256" key="2">
    <source>
        <dbReference type="SAM" id="Phobius"/>
    </source>
</evidence>
<dbReference type="Pfam" id="PF00932">
    <property type="entry name" value="LTD"/>
    <property type="match status" value="1"/>
</dbReference>
<comment type="caution">
    <text evidence="4">The sequence shown here is derived from an EMBL/GenBank/DDBJ whole genome shotgun (WGS) entry which is preliminary data.</text>
</comment>
<evidence type="ECO:0000313" key="4">
    <source>
        <dbReference type="EMBL" id="RBN51871.1"/>
    </source>
</evidence>
<feature type="domain" description="LTD" evidence="3">
    <location>
        <begin position="453"/>
        <end position="576"/>
    </location>
</feature>
<evidence type="ECO:0000259" key="3">
    <source>
        <dbReference type="PROSITE" id="PS51841"/>
    </source>
</evidence>
<dbReference type="Pfam" id="PF18962">
    <property type="entry name" value="Por_Secre_tail"/>
    <property type="match status" value="1"/>
</dbReference>
<gene>
    <name evidence="4" type="ORF">DR980_01530</name>
</gene>
<keyword evidence="5" id="KW-1185">Reference proteome</keyword>
<dbReference type="OrthoDB" id="9803752at2"/>
<dbReference type="Proteomes" id="UP000253676">
    <property type="component" value="Unassembled WGS sequence"/>
</dbReference>
<dbReference type="PROSITE" id="PS51841">
    <property type="entry name" value="LTD"/>
    <property type="match status" value="1"/>
</dbReference>
<keyword evidence="2" id="KW-1133">Transmembrane helix</keyword>
<keyword evidence="1" id="KW-0732">Signal</keyword>
<evidence type="ECO:0000256" key="1">
    <source>
        <dbReference type="ARBA" id="ARBA00022729"/>
    </source>
</evidence>
<evidence type="ECO:0000313" key="5">
    <source>
        <dbReference type="Proteomes" id="UP000253676"/>
    </source>
</evidence>
<dbReference type="SUPFAM" id="SSF74853">
    <property type="entry name" value="Lamin A/C globular tail domain"/>
    <property type="match status" value="1"/>
</dbReference>
<proteinExistence type="predicted"/>
<dbReference type="InterPro" id="IPR036415">
    <property type="entry name" value="Lamin_tail_dom_sf"/>
</dbReference>
<dbReference type="PANTHER" id="PTHR40050:SF1">
    <property type="entry name" value="INNER SPORE COAT PROTEIN H"/>
    <property type="match status" value="1"/>
</dbReference>
<organism evidence="4 5">
    <name type="scientific">Flavobacterium psychrolimnae</name>
    <dbReference type="NCBI Taxonomy" id="249351"/>
    <lineage>
        <taxon>Bacteria</taxon>
        <taxon>Pseudomonadati</taxon>
        <taxon>Bacteroidota</taxon>
        <taxon>Flavobacteriia</taxon>
        <taxon>Flavobacteriales</taxon>
        <taxon>Flavobacteriaceae</taxon>
        <taxon>Flavobacterium</taxon>
    </lineage>
</organism>
<dbReference type="Pfam" id="PF08757">
    <property type="entry name" value="CotH"/>
    <property type="match status" value="1"/>
</dbReference>
<dbReference type="InterPro" id="IPR026444">
    <property type="entry name" value="Secre_tail"/>
</dbReference>
<dbReference type="InterPro" id="IPR014867">
    <property type="entry name" value="Spore_coat_CotH_CotH2/3/7"/>
</dbReference>
<keyword evidence="2" id="KW-0812">Transmembrane</keyword>
<dbReference type="InterPro" id="IPR001322">
    <property type="entry name" value="Lamin_tail_dom"/>
</dbReference>